<keyword evidence="2" id="KW-1185">Reference proteome</keyword>
<evidence type="ECO:0000313" key="2">
    <source>
        <dbReference type="Proteomes" id="UP000789920"/>
    </source>
</evidence>
<proteinExistence type="predicted"/>
<accession>A0ACA9SW96</accession>
<evidence type="ECO:0000313" key="1">
    <source>
        <dbReference type="EMBL" id="CAG8848994.1"/>
    </source>
</evidence>
<reference evidence="1" key="1">
    <citation type="submission" date="2021-06" db="EMBL/GenBank/DDBJ databases">
        <authorList>
            <person name="Kallberg Y."/>
            <person name="Tangrot J."/>
            <person name="Rosling A."/>
        </authorList>
    </citation>
    <scope>NUCLEOTIDE SEQUENCE</scope>
    <source>
        <strain evidence="1">MA461A</strain>
    </source>
</reference>
<protein>
    <submittedName>
        <fullName evidence="1">25889_t:CDS:1</fullName>
    </submittedName>
</protein>
<gene>
    <name evidence="1" type="ORF">RPERSI_LOCUS35394</name>
</gene>
<comment type="caution">
    <text evidence="1">The sequence shown here is derived from an EMBL/GenBank/DDBJ whole genome shotgun (WGS) entry which is preliminary data.</text>
</comment>
<dbReference type="Proteomes" id="UP000789920">
    <property type="component" value="Unassembled WGS sequence"/>
</dbReference>
<organism evidence="1 2">
    <name type="scientific">Racocetra persica</name>
    <dbReference type="NCBI Taxonomy" id="160502"/>
    <lineage>
        <taxon>Eukaryota</taxon>
        <taxon>Fungi</taxon>
        <taxon>Fungi incertae sedis</taxon>
        <taxon>Mucoromycota</taxon>
        <taxon>Glomeromycotina</taxon>
        <taxon>Glomeromycetes</taxon>
        <taxon>Diversisporales</taxon>
        <taxon>Gigasporaceae</taxon>
        <taxon>Racocetra</taxon>
    </lineage>
</organism>
<name>A0ACA9SW96_9GLOM</name>
<sequence length="42" mass="4836">IVINFDSCMVRINVAAHDTCGLEQIEKELDVPLDHDNHRFVK</sequence>
<feature type="non-terminal residue" evidence="1">
    <location>
        <position position="1"/>
    </location>
</feature>
<dbReference type="EMBL" id="CAJVQC010163312">
    <property type="protein sequence ID" value="CAG8848994.1"/>
    <property type="molecule type" value="Genomic_DNA"/>
</dbReference>